<dbReference type="CDD" id="cd00198">
    <property type="entry name" value="vWFA"/>
    <property type="match status" value="1"/>
</dbReference>
<name>A0A1H1KI69_9BURK</name>
<gene>
    <name evidence="1" type="ORF">SAMN05445850_7777</name>
</gene>
<dbReference type="Gene3D" id="3.40.50.410">
    <property type="entry name" value="von Willebrand factor, type A domain"/>
    <property type="match status" value="1"/>
</dbReference>
<evidence type="ECO:0008006" key="3">
    <source>
        <dbReference type="Google" id="ProtNLM"/>
    </source>
</evidence>
<dbReference type="Pfam" id="PF05762">
    <property type="entry name" value="VWA_CoxE"/>
    <property type="match status" value="1"/>
</dbReference>
<keyword evidence="2" id="KW-1185">Reference proteome</keyword>
<protein>
    <recommendedName>
        <fullName evidence="3">VWFA domain-containing protein</fullName>
    </recommendedName>
</protein>
<evidence type="ECO:0000313" key="2">
    <source>
        <dbReference type="Proteomes" id="UP000199365"/>
    </source>
</evidence>
<proteinExistence type="predicted"/>
<organism evidence="1 2">
    <name type="scientific">Paraburkholderia tuberum</name>
    <dbReference type="NCBI Taxonomy" id="157910"/>
    <lineage>
        <taxon>Bacteria</taxon>
        <taxon>Pseudomonadati</taxon>
        <taxon>Pseudomonadota</taxon>
        <taxon>Betaproteobacteria</taxon>
        <taxon>Burkholderiales</taxon>
        <taxon>Burkholderiaceae</taxon>
        <taxon>Paraburkholderia</taxon>
    </lineage>
</organism>
<dbReference type="InterPro" id="IPR008912">
    <property type="entry name" value="Uncharacterised_CoxE"/>
</dbReference>
<dbReference type="PANTHER" id="PTHR39338">
    <property type="entry name" value="BLL5662 PROTEIN-RELATED"/>
    <property type="match status" value="1"/>
</dbReference>
<reference evidence="2" key="1">
    <citation type="submission" date="2016-10" db="EMBL/GenBank/DDBJ databases">
        <authorList>
            <person name="Varghese N."/>
            <person name="Submissions S."/>
        </authorList>
    </citation>
    <scope>NUCLEOTIDE SEQUENCE [LARGE SCALE GENOMIC DNA]</scope>
    <source>
        <strain evidence="2">DUS833</strain>
    </source>
</reference>
<dbReference type="STRING" id="157910.SAMN05445850_7777"/>
<dbReference type="AlphaFoldDB" id="A0A1H1KI69"/>
<dbReference type="Proteomes" id="UP000199365">
    <property type="component" value="Unassembled WGS sequence"/>
</dbReference>
<evidence type="ECO:0000313" key="1">
    <source>
        <dbReference type="EMBL" id="SDR61475.1"/>
    </source>
</evidence>
<dbReference type="PIRSF" id="PIRSF010256">
    <property type="entry name" value="CoxE_vWa"/>
    <property type="match status" value="1"/>
</dbReference>
<accession>A0A1H1KI69</accession>
<sequence length="402" mass="44458">MSEACVPERHASSGTRLLQHVVAFARALRTAGVCTDASKIALGVKAISLVGIAAREDAGAALESVLISREADRLVFRALFAVWFSAGDSRDLLYGKEASCEAIGAEAPQELRRIRDSAPEWSRLRTEPGVEYHIRFDGPMAASDKERLRHSDFGTLDASEYREVQRLARDITLARPAERARRYRTTLGHRGGYRIDWPQAVREGVRTGGELIRLPRSKRRRQVLPLLAMVDVSGSMERYARVLLAFLHAAVTRESRTDVFVFGTHLTDLTPYFQRGDVDAMLLLANAAIDDFAGGTRIGGSLGELRRRYPHRFVGGRTVVVLITDGLETGSPEVLHNELQLLKRRARCVLWLNPMMRFEGYAPAARGASALHQYADAMLAAYNLSALEQVAGHLAQLLASSR</sequence>
<dbReference type="InterPro" id="IPR011195">
    <property type="entry name" value="UCP010256"/>
</dbReference>
<dbReference type="SUPFAM" id="SSF53300">
    <property type="entry name" value="vWA-like"/>
    <property type="match status" value="1"/>
</dbReference>
<dbReference type="InterPro" id="IPR036465">
    <property type="entry name" value="vWFA_dom_sf"/>
</dbReference>
<dbReference type="PANTHER" id="PTHR39338:SF6">
    <property type="entry name" value="BLL5662 PROTEIN"/>
    <property type="match status" value="1"/>
</dbReference>
<dbReference type="EMBL" id="FNKX01000004">
    <property type="protein sequence ID" value="SDR61475.1"/>
    <property type="molecule type" value="Genomic_DNA"/>
</dbReference>